<organism evidence="1 2">
    <name type="scientific">Agrococcus baldri</name>
    <dbReference type="NCBI Taxonomy" id="153730"/>
    <lineage>
        <taxon>Bacteria</taxon>
        <taxon>Bacillati</taxon>
        <taxon>Actinomycetota</taxon>
        <taxon>Actinomycetes</taxon>
        <taxon>Micrococcales</taxon>
        <taxon>Microbacteriaceae</taxon>
        <taxon>Agrococcus</taxon>
    </lineage>
</organism>
<evidence type="ECO:0000313" key="1">
    <source>
        <dbReference type="EMBL" id="GEK79412.1"/>
    </source>
</evidence>
<proteinExistence type="predicted"/>
<name>A0AA87UWF2_9MICO</name>
<accession>A0AA87UWF2</accession>
<dbReference type="EMBL" id="BJUU01000003">
    <property type="protein sequence ID" value="GEK79412.1"/>
    <property type="molecule type" value="Genomic_DNA"/>
</dbReference>
<dbReference type="Proteomes" id="UP000321749">
    <property type="component" value="Unassembled WGS sequence"/>
</dbReference>
<dbReference type="RefSeq" id="WP_146792790.1">
    <property type="nucleotide sequence ID" value="NZ_BJUU01000003.1"/>
</dbReference>
<keyword evidence="2" id="KW-1185">Reference proteome</keyword>
<comment type="caution">
    <text evidence="1">The sequence shown here is derived from an EMBL/GenBank/DDBJ whole genome shotgun (WGS) entry which is preliminary data.</text>
</comment>
<evidence type="ECO:0000313" key="2">
    <source>
        <dbReference type="Proteomes" id="UP000321749"/>
    </source>
</evidence>
<protein>
    <submittedName>
        <fullName evidence="1">Uncharacterized protein</fullName>
    </submittedName>
</protein>
<sequence length="105" mass="11251">MWRDTRRAIGDSRRILDELLPSPELPSPEVLPEDCDPALERLVTGVYLSQAALASSLTTARTSDGANRRGELAANLRLLAVDAANLELSRIRSGLLEAAGALDPS</sequence>
<reference evidence="1 2" key="1">
    <citation type="submission" date="2019-07" db="EMBL/GenBank/DDBJ databases">
        <title>Whole genome shotgun sequence of Agrococcus baldri NBRC 103055.</title>
        <authorList>
            <person name="Hosoyama A."/>
            <person name="Uohara A."/>
            <person name="Ohji S."/>
            <person name="Ichikawa N."/>
        </authorList>
    </citation>
    <scope>NUCLEOTIDE SEQUENCE [LARGE SCALE GENOMIC DNA]</scope>
    <source>
        <strain evidence="1 2">NBRC 103055</strain>
    </source>
</reference>
<gene>
    <name evidence="1" type="ORF">ABA31_07630</name>
</gene>
<dbReference type="AlphaFoldDB" id="A0AA87UWF2"/>